<keyword evidence="4" id="KW-1185">Reference proteome</keyword>
<reference evidence="3" key="2">
    <citation type="submission" date="2022-06" db="EMBL/GenBank/DDBJ databases">
        <title>Thermospira aquatica gen. nov., sp. nov.</title>
        <authorList>
            <person name="Ben Ali Gam Z."/>
            <person name="Labat M."/>
        </authorList>
    </citation>
    <scope>NUCLEOTIDE SEQUENCE</scope>
    <source>
        <strain evidence="3">F1F22</strain>
    </source>
</reference>
<feature type="transmembrane region" description="Helical" evidence="2">
    <location>
        <begin position="300"/>
        <end position="325"/>
    </location>
</feature>
<dbReference type="EMBL" id="CP073355">
    <property type="protein sequence ID" value="URA09181.1"/>
    <property type="molecule type" value="Genomic_DNA"/>
</dbReference>
<feature type="transmembrane region" description="Helical" evidence="2">
    <location>
        <begin position="88"/>
        <end position="109"/>
    </location>
</feature>
<evidence type="ECO:0000256" key="1">
    <source>
        <dbReference type="SAM" id="MobiDB-lite"/>
    </source>
</evidence>
<keyword evidence="2" id="KW-0812">Transmembrane</keyword>
<feature type="transmembrane region" description="Helical" evidence="2">
    <location>
        <begin position="154"/>
        <end position="176"/>
    </location>
</feature>
<feature type="transmembrane region" description="Helical" evidence="2">
    <location>
        <begin position="7"/>
        <end position="26"/>
    </location>
</feature>
<evidence type="ECO:0000313" key="4">
    <source>
        <dbReference type="Proteomes" id="UP001056539"/>
    </source>
</evidence>
<sequence length="493" mass="56798">MATLSWILMLLGFTITVMGSILSLFVSNITEIVPVIWISGIIQSIFTGFHIEQRRKLQTFVRLVLGFLLSLPAIIVVGNIGLIPRVPLSALIILLSVQETLMFLLWWGFSRKPQTFSHLLSDYPADNSLPYEKWAAEEIARLNLNTSLEGSEKLFFWLFFLSVFFSSIGSLVQPAIRNHLTVSWALLFLGFWGSWSSLHEQFQIFNWKMQGLSLNQTHKGFPKSLIMGGLLLSLGIAFLLPHRFVVFSLEKLGERFKMSVRQTEISLQTPEEFSPSPTNEISSSEATQERKPPSPVLRGALRILIILIGVYLVFGLIGYFFATFWSYKPKNRLIRWFIAFYEKNRLVFQIFGTLIRLFIMILFTITGISFIQQKLQKNKRKQQENEVLKQQLYALFENASATSDEKKEEIMTIVKYFVMLIETASSRILPYRHSYGPLEYIEKLTSNLPSLQESLFWIVGIFNESRYSLHILSQEKIRAFEETIQTVIGEINK</sequence>
<dbReference type="KEGG" id="taqu:KDW03_06630"/>
<evidence type="ECO:0000256" key="2">
    <source>
        <dbReference type="SAM" id="Phobius"/>
    </source>
</evidence>
<feature type="transmembrane region" description="Helical" evidence="2">
    <location>
        <begin position="182"/>
        <end position="199"/>
    </location>
</feature>
<name>A0AAX3BAF5_9SPIR</name>
<feature type="transmembrane region" description="Helical" evidence="2">
    <location>
        <begin position="346"/>
        <end position="371"/>
    </location>
</feature>
<feature type="transmembrane region" description="Helical" evidence="2">
    <location>
        <begin position="220"/>
        <end position="240"/>
    </location>
</feature>
<feature type="region of interest" description="Disordered" evidence="1">
    <location>
        <begin position="267"/>
        <end position="293"/>
    </location>
</feature>
<feature type="transmembrane region" description="Helical" evidence="2">
    <location>
        <begin position="32"/>
        <end position="51"/>
    </location>
</feature>
<organism evidence="3 4">
    <name type="scientific">Thermospira aquatica</name>
    <dbReference type="NCBI Taxonomy" id="2828656"/>
    <lineage>
        <taxon>Bacteria</taxon>
        <taxon>Pseudomonadati</taxon>
        <taxon>Spirochaetota</taxon>
        <taxon>Spirochaetia</taxon>
        <taxon>Brevinematales</taxon>
        <taxon>Thermospiraceae</taxon>
        <taxon>Thermospira</taxon>
    </lineage>
</organism>
<gene>
    <name evidence="3" type="ORF">KDW03_06630</name>
</gene>
<keyword evidence="2" id="KW-1133">Transmembrane helix</keyword>
<dbReference type="RefSeq" id="WP_271434305.1">
    <property type="nucleotide sequence ID" value="NZ_CP073355.1"/>
</dbReference>
<proteinExistence type="predicted"/>
<protein>
    <recommendedName>
        <fullName evidence="5">DUF4129 domain-containing protein</fullName>
    </recommendedName>
</protein>
<reference evidence="3" key="1">
    <citation type="submission" date="2021-04" db="EMBL/GenBank/DDBJ databases">
        <authorList>
            <person name="Postec A."/>
        </authorList>
    </citation>
    <scope>NUCLEOTIDE SEQUENCE</scope>
    <source>
        <strain evidence="3">F1F22</strain>
    </source>
</reference>
<feature type="compositionally biased region" description="Polar residues" evidence="1">
    <location>
        <begin position="267"/>
        <end position="286"/>
    </location>
</feature>
<evidence type="ECO:0008006" key="5">
    <source>
        <dbReference type="Google" id="ProtNLM"/>
    </source>
</evidence>
<feature type="transmembrane region" description="Helical" evidence="2">
    <location>
        <begin position="63"/>
        <end position="82"/>
    </location>
</feature>
<dbReference type="Proteomes" id="UP001056539">
    <property type="component" value="Chromosome"/>
</dbReference>
<accession>A0AAX3BAF5</accession>
<keyword evidence="2" id="KW-0472">Membrane</keyword>
<evidence type="ECO:0000313" key="3">
    <source>
        <dbReference type="EMBL" id="URA09181.1"/>
    </source>
</evidence>
<dbReference type="AlphaFoldDB" id="A0AAX3BAF5"/>